<dbReference type="SUPFAM" id="SSF52777">
    <property type="entry name" value="CoA-dependent acyltransferases"/>
    <property type="match status" value="1"/>
</dbReference>
<dbReference type="PANTHER" id="PTHR45527">
    <property type="entry name" value="NONRIBOSOMAL PEPTIDE SYNTHETASE"/>
    <property type="match status" value="1"/>
</dbReference>
<dbReference type="Gene3D" id="3.30.559.30">
    <property type="entry name" value="Nonribosomal peptide synthetase, condensation domain"/>
    <property type="match status" value="1"/>
</dbReference>
<evidence type="ECO:0000313" key="3">
    <source>
        <dbReference type="Proteomes" id="UP000217065"/>
    </source>
</evidence>
<dbReference type="Proteomes" id="UP000217065">
    <property type="component" value="Unassembled WGS sequence"/>
</dbReference>
<accession>A0A264W0Z9</accession>
<feature type="domain" description="Condensation" evidence="1">
    <location>
        <begin position="1"/>
        <end position="88"/>
    </location>
</feature>
<dbReference type="AlphaFoldDB" id="A0A264W0Z9"/>
<evidence type="ECO:0000259" key="1">
    <source>
        <dbReference type="Pfam" id="PF00668"/>
    </source>
</evidence>
<gene>
    <name evidence="2" type="ORF">CF394_15240</name>
</gene>
<reference evidence="2 3" key="1">
    <citation type="submission" date="2017-07" db="EMBL/GenBank/DDBJ databases">
        <title>Tetzosporium hominis gen.nov. sp.nov.</title>
        <authorList>
            <person name="Tetz G."/>
            <person name="Tetz V."/>
        </authorList>
    </citation>
    <scope>NUCLEOTIDE SEQUENCE [LARGE SCALE GENOMIC DNA]</scope>
    <source>
        <strain evidence="2 3">VT-49</strain>
    </source>
</reference>
<dbReference type="OrthoDB" id="9765680at2"/>
<dbReference type="GO" id="GO:0031177">
    <property type="term" value="F:phosphopantetheine binding"/>
    <property type="evidence" value="ECO:0007669"/>
    <property type="project" value="TreeGrafter"/>
</dbReference>
<organism evidence="2 3">
    <name type="scientific">Tetzosporium hominis</name>
    <dbReference type="NCBI Taxonomy" id="2020506"/>
    <lineage>
        <taxon>Bacteria</taxon>
        <taxon>Bacillati</taxon>
        <taxon>Bacillota</taxon>
        <taxon>Bacilli</taxon>
        <taxon>Bacillales</taxon>
        <taxon>Caryophanaceae</taxon>
        <taxon>Tetzosporium</taxon>
    </lineage>
</organism>
<dbReference type="GO" id="GO:0043041">
    <property type="term" value="P:amino acid activation for nonribosomal peptide biosynthetic process"/>
    <property type="evidence" value="ECO:0007669"/>
    <property type="project" value="TreeGrafter"/>
</dbReference>
<dbReference type="EMBL" id="NOKQ01000358">
    <property type="protein sequence ID" value="OZS76717.1"/>
    <property type="molecule type" value="Genomic_DNA"/>
</dbReference>
<sequence length="89" mass="9838">QQTANRHQVTGPNLFQAVWGIVLSKYNFTNDVVFGTVVSGRPSEINGIETMAGLFINTIPVRVKVDRDAAFADIFSAVQQHAVEAERYD</sequence>
<dbReference type="PANTHER" id="PTHR45527:SF1">
    <property type="entry name" value="FATTY ACID SYNTHASE"/>
    <property type="match status" value="1"/>
</dbReference>
<dbReference type="GO" id="GO:0003824">
    <property type="term" value="F:catalytic activity"/>
    <property type="evidence" value="ECO:0007669"/>
    <property type="project" value="InterPro"/>
</dbReference>
<evidence type="ECO:0000313" key="2">
    <source>
        <dbReference type="EMBL" id="OZS76717.1"/>
    </source>
</evidence>
<dbReference type="GO" id="GO:0005829">
    <property type="term" value="C:cytosol"/>
    <property type="evidence" value="ECO:0007669"/>
    <property type="project" value="TreeGrafter"/>
</dbReference>
<dbReference type="RefSeq" id="WP_133079865.1">
    <property type="nucleotide sequence ID" value="NZ_NOKQ01000358.1"/>
</dbReference>
<dbReference type="GO" id="GO:0044550">
    <property type="term" value="P:secondary metabolite biosynthetic process"/>
    <property type="evidence" value="ECO:0007669"/>
    <property type="project" value="TreeGrafter"/>
</dbReference>
<feature type="non-terminal residue" evidence="2">
    <location>
        <position position="1"/>
    </location>
</feature>
<proteinExistence type="predicted"/>
<feature type="non-terminal residue" evidence="2">
    <location>
        <position position="89"/>
    </location>
</feature>
<protein>
    <recommendedName>
        <fullName evidence="1">Condensation domain-containing protein</fullName>
    </recommendedName>
</protein>
<dbReference type="InterPro" id="IPR001242">
    <property type="entry name" value="Condensation_dom"/>
</dbReference>
<name>A0A264W0Z9_9BACL</name>
<comment type="caution">
    <text evidence="2">The sequence shown here is derived from an EMBL/GenBank/DDBJ whole genome shotgun (WGS) entry which is preliminary data.</text>
</comment>
<keyword evidence="3" id="KW-1185">Reference proteome</keyword>
<dbReference type="Pfam" id="PF00668">
    <property type="entry name" value="Condensation"/>
    <property type="match status" value="1"/>
</dbReference>